<dbReference type="PANTHER" id="PTHR48475">
    <property type="entry name" value="RIBONUCLEASE H"/>
    <property type="match status" value="1"/>
</dbReference>
<comment type="caution">
    <text evidence="8">The sequence shown here is derived from an EMBL/GenBank/DDBJ whole genome shotgun (WGS) entry which is preliminary data.</text>
</comment>
<dbReference type="InterPro" id="IPR043502">
    <property type="entry name" value="DNA/RNA_pol_sf"/>
</dbReference>
<accession>A0AAV8P449</accession>
<reference evidence="8 9" key="1">
    <citation type="submission" date="2022-12" db="EMBL/GenBank/DDBJ databases">
        <title>Chromosome-scale assembly of the Ensete ventricosum genome.</title>
        <authorList>
            <person name="Dussert Y."/>
            <person name="Stocks J."/>
            <person name="Wendawek A."/>
            <person name="Woldeyes F."/>
            <person name="Nichols R.A."/>
            <person name="Borrell J.S."/>
        </authorList>
    </citation>
    <scope>NUCLEOTIDE SEQUENCE [LARGE SCALE GENOMIC DNA]</scope>
    <source>
        <strain evidence="9">cv. Maze</strain>
        <tissue evidence="8">Seeds</tissue>
    </source>
</reference>
<dbReference type="PANTHER" id="PTHR48475:SF2">
    <property type="entry name" value="RIBONUCLEASE H"/>
    <property type="match status" value="1"/>
</dbReference>
<keyword evidence="2" id="KW-0548">Nucleotidyltransferase</keyword>
<proteinExistence type="predicted"/>
<gene>
    <name evidence="8" type="ORF">OPV22_028484</name>
</gene>
<keyword evidence="5" id="KW-0378">Hydrolase</keyword>
<evidence type="ECO:0000256" key="3">
    <source>
        <dbReference type="ARBA" id="ARBA00022722"/>
    </source>
</evidence>
<evidence type="ECO:0000256" key="4">
    <source>
        <dbReference type="ARBA" id="ARBA00022759"/>
    </source>
</evidence>
<evidence type="ECO:0000256" key="5">
    <source>
        <dbReference type="ARBA" id="ARBA00022801"/>
    </source>
</evidence>
<organism evidence="8 9">
    <name type="scientific">Ensete ventricosum</name>
    <name type="common">Abyssinian banana</name>
    <name type="synonym">Musa ensete</name>
    <dbReference type="NCBI Taxonomy" id="4639"/>
    <lineage>
        <taxon>Eukaryota</taxon>
        <taxon>Viridiplantae</taxon>
        <taxon>Streptophyta</taxon>
        <taxon>Embryophyta</taxon>
        <taxon>Tracheophyta</taxon>
        <taxon>Spermatophyta</taxon>
        <taxon>Magnoliopsida</taxon>
        <taxon>Liliopsida</taxon>
        <taxon>Zingiberales</taxon>
        <taxon>Musaceae</taxon>
        <taxon>Ensete</taxon>
    </lineage>
</organism>
<evidence type="ECO:0000256" key="2">
    <source>
        <dbReference type="ARBA" id="ARBA00022695"/>
    </source>
</evidence>
<dbReference type="GO" id="GO:0004519">
    <property type="term" value="F:endonuclease activity"/>
    <property type="evidence" value="ECO:0007669"/>
    <property type="project" value="UniProtKB-KW"/>
</dbReference>
<dbReference type="InterPro" id="IPR041373">
    <property type="entry name" value="RT_RNaseH"/>
</dbReference>
<evidence type="ECO:0000313" key="9">
    <source>
        <dbReference type="Proteomes" id="UP001222027"/>
    </source>
</evidence>
<feature type="domain" description="Reverse transcriptase RNase H-like" evidence="7">
    <location>
        <begin position="2"/>
        <end position="72"/>
    </location>
</feature>
<dbReference type="Pfam" id="PF17917">
    <property type="entry name" value="RT_RNaseH"/>
    <property type="match status" value="1"/>
</dbReference>
<evidence type="ECO:0000256" key="1">
    <source>
        <dbReference type="ARBA" id="ARBA00022679"/>
    </source>
</evidence>
<dbReference type="AlphaFoldDB" id="A0AAV8P449"/>
<evidence type="ECO:0000256" key="6">
    <source>
        <dbReference type="ARBA" id="ARBA00022918"/>
    </source>
</evidence>
<keyword evidence="4" id="KW-0255">Endonuclease</keyword>
<keyword evidence="9" id="KW-1185">Reference proteome</keyword>
<evidence type="ECO:0000259" key="7">
    <source>
        <dbReference type="Pfam" id="PF17917"/>
    </source>
</evidence>
<keyword evidence="3" id="KW-0540">Nuclease</keyword>
<dbReference type="GO" id="GO:0016787">
    <property type="term" value="F:hydrolase activity"/>
    <property type="evidence" value="ECO:0007669"/>
    <property type="project" value="UniProtKB-KW"/>
</dbReference>
<evidence type="ECO:0000313" key="8">
    <source>
        <dbReference type="EMBL" id="KAJ8465932.1"/>
    </source>
</evidence>
<dbReference type="SUPFAM" id="SSF56672">
    <property type="entry name" value="DNA/RNA polymerases"/>
    <property type="match status" value="1"/>
</dbReference>
<keyword evidence="6" id="KW-0695">RNA-directed DNA polymerase</keyword>
<dbReference type="GO" id="GO:0003964">
    <property type="term" value="F:RNA-directed DNA polymerase activity"/>
    <property type="evidence" value="ECO:0007669"/>
    <property type="project" value="UniProtKB-KW"/>
</dbReference>
<name>A0AAV8P449_ENSVE</name>
<protein>
    <recommendedName>
        <fullName evidence="7">Reverse transcriptase RNase H-like domain-containing protein</fullName>
    </recommendedName>
</protein>
<sequence length="149" mass="16791">MYYCSHALSGPEVRYPPIERLALALILASRKLRLYFQAHLIKVITDQPLHQILSKLDVAGQMLKWSVELGEFNLEYILRTAIKAEALADFISELANLENPPLTSRWTLYMDGSANLERGGTGLVLKGPTNQVFEHAHQLEFKATNNEAL</sequence>
<keyword evidence="1" id="KW-0808">Transferase</keyword>
<dbReference type="Proteomes" id="UP001222027">
    <property type="component" value="Unassembled WGS sequence"/>
</dbReference>
<dbReference type="EMBL" id="JAQQAF010000008">
    <property type="protein sequence ID" value="KAJ8465932.1"/>
    <property type="molecule type" value="Genomic_DNA"/>
</dbReference>